<keyword evidence="7" id="KW-0227">DNA damage</keyword>
<accession>A0A1R1XRL4</accession>
<dbReference type="Pfam" id="PF01035">
    <property type="entry name" value="DNA_binding_1"/>
    <property type="match status" value="1"/>
</dbReference>
<dbReference type="GO" id="GO:0032259">
    <property type="term" value="P:methylation"/>
    <property type="evidence" value="ECO:0007669"/>
    <property type="project" value="UniProtKB-KW"/>
</dbReference>
<comment type="caution">
    <text evidence="13">The sequence shown here is derived from an EMBL/GenBank/DDBJ whole genome shotgun (WGS) entry which is preliminary data.</text>
</comment>
<evidence type="ECO:0000256" key="2">
    <source>
        <dbReference type="ARBA" id="ARBA00008711"/>
    </source>
</evidence>
<dbReference type="Gene3D" id="1.10.10.10">
    <property type="entry name" value="Winged helix-like DNA-binding domain superfamily/Winged helix DNA-binding domain"/>
    <property type="match status" value="1"/>
</dbReference>
<dbReference type="GO" id="GO:0006281">
    <property type="term" value="P:DNA repair"/>
    <property type="evidence" value="ECO:0007669"/>
    <property type="project" value="UniProtKB-KW"/>
</dbReference>
<evidence type="ECO:0000256" key="7">
    <source>
        <dbReference type="ARBA" id="ARBA00022763"/>
    </source>
</evidence>
<evidence type="ECO:0000256" key="8">
    <source>
        <dbReference type="ARBA" id="ARBA00023204"/>
    </source>
</evidence>
<evidence type="ECO:0000256" key="4">
    <source>
        <dbReference type="ARBA" id="ARBA00015377"/>
    </source>
</evidence>
<keyword evidence="14" id="KW-1185">Reference proteome</keyword>
<dbReference type="NCBIfam" id="TIGR00589">
    <property type="entry name" value="ogt"/>
    <property type="match status" value="1"/>
</dbReference>
<comment type="similarity">
    <text evidence="2">Belongs to the MGMT family.</text>
</comment>
<dbReference type="AlphaFoldDB" id="A0A1R1XRL4"/>
<organism evidence="13 14">
    <name type="scientific">Smittium culicis</name>
    <dbReference type="NCBI Taxonomy" id="133412"/>
    <lineage>
        <taxon>Eukaryota</taxon>
        <taxon>Fungi</taxon>
        <taxon>Fungi incertae sedis</taxon>
        <taxon>Zoopagomycota</taxon>
        <taxon>Kickxellomycotina</taxon>
        <taxon>Harpellomycetes</taxon>
        <taxon>Harpellales</taxon>
        <taxon>Legeriomycetaceae</taxon>
        <taxon>Smittium</taxon>
    </lineage>
</organism>
<sequence length="176" mass="20377">MVNKNKVQEALKPIPKKFKPAFSVSEEEKVSQIADKSLLEYPTSVEDRKKVINPKTGRPVTDFEYRVFDACAMIKEGEFSTYKEISDYLKSGPRAVGNALRKNPFAPFPIPCHRVITSNFFIGGYDGDMKSKIFWKREILEREGVMFDNNGYVIDGEKCLHKFEREEQKETSKYFK</sequence>
<evidence type="ECO:0000256" key="6">
    <source>
        <dbReference type="ARBA" id="ARBA00022679"/>
    </source>
</evidence>
<evidence type="ECO:0000313" key="14">
    <source>
        <dbReference type="Proteomes" id="UP000187429"/>
    </source>
</evidence>
<dbReference type="PANTHER" id="PTHR10815:SF13">
    <property type="entry name" value="METHYLATED-DNA--PROTEIN-CYSTEINE METHYLTRANSFERASE"/>
    <property type="match status" value="1"/>
</dbReference>
<evidence type="ECO:0000256" key="9">
    <source>
        <dbReference type="ARBA" id="ARBA00030795"/>
    </source>
</evidence>
<dbReference type="PANTHER" id="PTHR10815">
    <property type="entry name" value="METHYLATED-DNA--PROTEIN-CYSTEINE METHYLTRANSFERASE"/>
    <property type="match status" value="1"/>
</dbReference>
<dbReference type="SUPFAM" id="SSF46767">
    <property type="entry name" value="Methylated DNA-protein cysteine methyltransferase, C-terminal domain"/>
    <property type="match status" value="1"/>
</dbReference>
<dbReference type="CDD" id="cd06445">
    <property type="entry name" value="ATase"/>
    <property type="match status" value="1"/>
</dbReference>
<proteinExistence type="inferred from homology"/>
<dbReference type="GO" id="GO:0003908">
    <property type="term" value="F:methylated-DNA-[protein]-cysteine S-methyltransferase activity"/>
    <property type="evidence" value="ECO:0007669"/>
    <property type="project" value="UniProtKB-EC"/>
</dbReference>
<dbReference type="Proteomes" id="UP000187429">
    <property type="component" value="Unassembled WGS sequence"/>
</dbReference>
<keyword evidence="8" id="KW-0234">DNA repair</keyword>
<dbReference type="EMBL" id="LSSM01003631">
    <property type="protein sequence ID" value="OMJ17307.1"/>
    <property type="molecule type" value="Genomic_DNA"/>
</dbReference>
<evidence type="ECO:0000256" key="1">
    <source>
        <dbReference type="ARBA" id="ARBA00001286"/>
    </source>
</evidence>
<dbReference type="InterPro" id="IPR014048">
    <property type="entry name" value="MethylDNA_cys_MeTrfase_DNA-bd"/>
</dbReference>
<evidence type="ECO:0000256" key="10">
    <source>
        <dbReference type="ARBA" id="ARBA00031621"/>
    </source>
</evidence>
<dbReference type="OrthoDB" id="1907495at2759"/>
<name>A0A1R1XRL4_9FUNG</name>
<comment type="catalytic activity">
    <reaction evidence="11">
        <text>a 6-O-methyl-2'-deoxyguanosine in DNA + L-cysteinyl-[protein] = S-methyl-L-cysteinyl-[protein] + a 2'-deoxyguanosine in DNA</text>
        <dbReference type="Rhea" id="RHEA:24000"/>
        <dbReference type="Rhea" id="RHEA-COMP:10131"/>
        <dbReference type="Rhea" id="RHEA-COMP:10132"/>
        <dbReference type="Rhea" id="RHEA-COMP:11367"/>
        <dbReference type="Rhea" id="RHEA-COMP:11368"/>
        <dbReference type="ChEBI" id="CHEBI:29950"/>
        <dbReference type="ChEBI" id="CHEBI:82612"/>
        <dbReference type="ChEBI" id="CHEBI:85445"/>
        <dbReference type="ChEBI" id="CHEBI:85448"/>
        <dbReference type="EC" id="2.1.1.63"/>
    </reaction>
</comment>
<dbReference type="EC" id="2.1.1.63" evidence="3"/>
<dbReference type="InterPro" id="IPR036388">
    <property type="entry name" value="WH-like_DNA-bd_sf"/>
</dbReference>
<dbReference type="PROSITE" id="PS00374">
    <property type="entry name" value="MGMT"/>
    <property type="match status" value="1"/>
</dbReference>
<gene>
    <name evidence="13" type="ORF">AYI69_g7478</name>
</gene>
<evidence type="ECO:0000256" key="5">
    <source>
        <dbReference type="ARBA" id="ARBA00022603"/>
    </source>
</evidence>
<keyword evidence="5 13" id="KW-0489">Methyltransferase</keyword>
<feature type="domain" description="Methylated-DNA-[protein]-cysteine S-methyltransferase DNA binding" evidence="12">
    <location>
        <begin position="62"/>
        <end position="145"/>
    </location>
</feature>
<evidence type="ECO:0000259" key="12">
    <source>
        <dbReference type="Pfam" id="PF01035"/>
    </source>
</evidence>
<keyword evidence="6 13" id="KW-0808">Transferase</keyword>
<evidence type="ECO:0000256" key="11">
    <source>
        <dbReference type="ARBA" id="ARBA00049348"/>
    </source>
</evidence>
<comment type="catalytic activity">
    <reaction evidence="1">
        <text>a 4-O-methyl-thymidine in DNA + L-cysteinyl-[protein] = a thymidine in DNA + S-methyl-L-cysteinyl-[protein]</text>
        <dbReference type="Rhea" id="RHEA:53428"/>
        <dbReference type="Rhea" id="RHEA-COMP:10131"/>
        <dbReference type="Rhea" id="RHEA-COMP:10132"/>
        <dbReference type="Rhea" id="RHEA-COMP:13555"/>
        <dbReference type="Rhea" id="RHEA-COMP:13556"/>
        <dbReference type="ChEBI" id="CHEBI:29950"/>
        <dbReference type="ChEBI" id="CHEBI:82612"/>
        <dbReference type="ChEBI" id="CHEBI:137386"/>
        <dbReference type="ChEBI" id="CHEBI:137387"/>
        <dbReference type="EC" id="2.1.1.63"/>
    </reaction>
</comment>
<reference evidence="14" key="1">
    <citation type="submission" date="2017-01" db="EMBL/GenBank/DDBJ databases">
        <authorList>
            <person name="Wang Y."/>
            <person name="White M."/>
            <person name="Kvist S."/>
            <person name="Moncalvo J.-M."/>
        </authorList>
    </citation>
    <scope>NUCLEOTIDE SEQUENCE [LARGE SCALE GENOMIC DNA]</scope>
    <source>
        <strain evidence="14">ID-206-W2</strain>
    </source>
</reference>
<evidence type="ECO:0000313" key="13">
    <source>
        <dbReference type="EMBL" id="OMJ17307.1"/>
    </source>
</evidence>
<evidence type="ECO:0000256" key="3">
    <source>
        <dbReference type="ARBA" id="ARBA00011918"/>
    </source>
</evidence>
<dbReference type="InterPro" id="IPR036217">
    <property type="entry name" value="MethylDNA_cys_MeTrfase_DNAb"/>
</dbReference>
<protein>
    <recommendedName>
        <fullName evidence="4">Methylated-DNA--protein-cysteine methyltransferase</fullName>
        <ecNumber evidence="3">2.1.1.63</ecNumber>
    </recommendedName>
    <alternativeName>
        <fullName evidence="9">6-O-methylguanine-DNA methyltransferase</fullName>
    </alternativeName>
    <alternativeName>
        <fullName evidence="10">O-6-methylguanine-DNA-alkyltransferase</fullName>
    </alternativeName>
</protein>
<dbReference type="InterPro" id="IPR001497">
    <property type="entry name" value="MethylDNA_cys_MeTrfase_AS"/>
</dbReference>